<reference evidence="2" key="1">
    <citation type="journal article" date="2011" name="Nat. Commun.">
        <title>Effector diversification within compartments of the Leptosphaeria maculans genome affected by Repeat-Induced Point mutations.</title>
        <authorList>
            <person name="Rouxel T."/>
            <person name="Grandaubert J."/>
            <person name="Hane J.K."/>
            <person name="Hoede C."/>
            <person name="van de Wouw A.P."/>
            <person name="Couloux A."/>
            <person name="Dominguez V."/>
            <person name="Anthouard V."/>
            <person name="Bally P."/>
            <person name="Bourras S."/>
            <person name="Cozijnsen A.J."/>
            <person name="Ciuffetti L.M."/>
            <person name="Degrave A."/>
            <person name="Dilmaghani A."/>
            <person name="Duret L."/>
            <person name="Fudal I."/>
            <person name="Goodwin S.B."/>
            <person name="Gout L."/>
            <person name="Glaser N."/>
            <person name="Linglin J."/>
            <person name="Kema G.H.J."/>
            <person name="Lapalu N."/>
            <person name="Lawrence C.B."/>
            <person name="May K."/>
            <person name="Meyer M."/>
            <person name="Ollivier B."/>
            <person name="Poulain J."/>
            <person name="Schoch C.L."/>
            <person name="Simon A."/>
            <person name="Spatafora J.W."/>
            <person name="Stachowiak A."/>
            <person name="Turgeon B.G."/>
            <person name="Tyler B.M."/>
            <person name="Vincent D."/>
            <person name="Weissenbach J."/>
            <person name="Amselem J."/>
            <person name="Quesneville H."/>
            <person name="Oliver R.P."/>
            <person name="Wincker P."/>
            <person name="Balesdent M.-H."/>
            <person name="Howlett B.J."/>
        </authorList>
    </citation>
    <scope>NUCLEOTIDE SEQUENCE [LARGE SCALE GENOMIC DNA]</scope>
    <source>
        <strain evidence="2">JN3 / isolate v23.1.3 / race Av1-4-5-6-7-8</strain>
    </source>
</reference>
<dbReference type="Proteomes" id="UP000002668">
    <property type="component" value="Genome"/>
</dbReference>
<dbReference type="HOGENOM" id="CLU_3384932_0_0_1"/>
<dbReference type="AlphaFoldDB" id="E5A7E0"/>
<dbReference type="VEuPathDB" id="FungiDB:LEMA_uP087740.1"/>
<accession>E5A7E0</accession>
<dbReference type="EMBL" id="FP929136">
    <property type="protein sequence ID" value="CBX99535.1"/>
    <property type="molecule type" value="Genomic_DNA"/>
</dbReference>
<sequence length="33" mass="3937">MQRKIILVDLGIWPARLLLLEQHSFITTPYLRT</sequence>
<dbReference type="InParanoid" id="E5A7E0"/>
<proteinExistence type="predicted"/>
<evidence type="ECO:0000313" key="1">
    <source>
        <dbReference type="EMBL" id="CBX99535.1"/>
    </source>
</evidence>
<gene>
    <name evidence="1" type="ORF">LEMA_uP087740.1</name>
</gene>
<keyword evidence="2" id="KW-1185">Reference proteome</keyword>
<name>E5A7E0_LEPMJ</name>
<evidence type="ECO:0000313" key="2">
    <source>
        <dbReference type="Proteomes" id="UP000002668"/>
    </source>
</evidence>
<organism evidence="1 2">
    <name type="scientific">Leptosphaeria maculans (strain JN3 / isolate v23.1.3 / race Av1-4-5-6-7-8)</name>
    <name type="common">Blackleg fungus</name>
    <name type="synonym">Phoma lingam</name>
    <dbReference type="NCBI Taxonomy" id="985895"/>
    <lineage>
        <taxon>Eukaryota</taxon>
        <taxon>Fungi</taxon>
        <taxon>Dikarya</taxon>
        <taxon>Ascomycota</taxon>
        <taxon>Pezizomycotina</taxon>
        <taxon>Dothideomycetes</taxon>
        <taxon>Pleosporomycetidae</taxon>
        <taxon>Pleosporales</taxon>
        <taxon>Pleosporineae</taxon>
        <taxon>Leptosphaeriaceae</taxon>
        <taxon>Plenodomus</taxon>
        <taxon>Plenodomus lingam/Leptosphaeria maculans species complex</taxon>
    </lineage>
</organism>
<protein>
    <submittedName>
        <fullName evidence="1">Uncharacterized protein</fullName>
    </submittedName>
</protein>